<dbReference type="EMBL" id="SLWM01000010">
    <property type="protein sequence ID" value="TCO19453.1"/>
    <property type="molecule type" value="Genomic_DNA"/>
</dbReference>
<dbReference type="InterPro" id="IPR002716">
    <property type="entry name" value="PIN_dom"/>
</dbReference>
<protein>
    <submittedName>
        <fullName evidence="8">PIN domain-containing protein</fullName>
    </submittedName>
</protein>
<organism evidence="8 9">
    <name type="scientific">Kribbella orskensis</name>
    <dbReference type="NCBI Taxonomy" id="2512216"/>
    <lineage>
        <taxon>Bacteria</taxon>
        <taxon>Bacillati</taxon>
        <taxon>Actinomycetota</taxon>
        <taxon>Actinomycetes</taxon>
        <taxon>Propionibacteriales</taxon>
        <taxon>Kribbellaceae</taxon>
        <taxon>Kribbella</taxon>
    </lineage>
</organism>
<accession>A0ABY2BIV0</accession>
<name>A0ABY2BIV0_9ACTN</name>
<evidence type="ECO:0000259" key="6">
    <source>
        <dbReference type="Pfam" id="PF13470"/>
    </source>
</evidence>
<feature type="domain" description="VapC50 C-terminal" evidence="7">
    <location>
        <begin position="129"/>
        <end position="181"/>
    </location>
</feature>
<evidence type="ECO:0000256" key="3">
    <source>
        <dbReference type="ARBA" id="ARBA00022801"/>
    </source>
</evidence>
<evidence type="ECO:0000313" key="8">
    <source>
        <dbReference type="EMBL" id="TCO19453.1"/>
    </source>
</evidence>
<evidence type="ECO:0000259" key="7">
    <source>
        <dbReference type="Pfam" id="PF26343"/>
    </source>
</evidence>
<keyword evidence="9" id="KW-1185">Reference proteome</keyword>
<dbReference type="Pfam" id="PF13470">
    <property type="entry name" value="PIN_3"/>
    <property type="match status" value="1"/>
</dbReference>
<keyword evidence="1" id="KW-0540">Nuclease</keyword>
<feature type="region of interest" description="Disordered" evidence="5">
    <location>
        <begin position="184"/>
        <end position="239"/>
    </location>
</feature>
<dbReference type="RefSeq" id="WP_132191212.1">
    <property type="nucleotide sequence ID" value="NZ_SLWM01000010.1"/>
</dbReference>
<keyword evidence="4" id="KW-0460">Magnesium</keyword>
<evidence type="ECO:0000313" key="9">
    <source>
        <dbReference type="Proteomes" id="UP000295818"/>
    </source>
</evidence>
<feature type="domain" description="PIN" evidence="6">
    <location>
        <begin position="7"/>
        <end position="110"/>
    </location>
</feature>
<keyword evidence="2" id="KW-0479">Metal-binding</keyword>
<dbReference type="InterPro" id="IPR058652">
    <property type="entry name" value="VapC50_C"/>
</dbReference>
<proteinExistence type="predicted"/>
<keyword evidence="3" id="KW-0378">Hydrolase</keyword>
<evidence type="ECO:0000256" key="4">
    <source>
        <dbReference type="ARBA" id="ARBA00022842"/>
    </source>
</evidence>
<evidence type="ECO:0000256" key="1">
    <source>
        <dbReference type="ARBA" id="ARBA00022722"/>
    </source>
</evidence>
<gene>
    <name evidence="8" type="ORF">EV644_110101</name>
</gene>
<evidence type="ECO:0000256" key="5">
    <source>
        <dbReference type="SAM" id="MobiDB-lite"/>
    </source>
</evidence>
<dbReference type="Proteomes" id="UP000295818">
    <property type="component" value="Unassembled WGS sequence"/>
</dbReference>
<evidence type="ECO:0000256" key="2">
    <source>
        <dbReference type="ARBA" id="ARBA00022723"/>
    </source>
</evidence>
<dbReference type="Pfam" id="PF26343">
    <property type="entry name" value="VapC50_C"/>
    <property type="match status" value="1"/>
</dbReference>
<comment type="caution">
    <text evidence="8">The sequence shown here is derived from an EMBL/GenBank/DDBJ whole genome shotgun (WGS) entry which is preliminary data.</text>
</comment>
<sequence length="239" mass="26243">MAIKRRAFLDANVLRGQLTTDILLTLAYREQFEPRWSQDVLDEVRRNRPPGLPEAAIDKRLATMNRAFPPAMTSGYKHLMPEMRADAKDKHVLAAAVHSNSVVLVTENVKDFDPPNSGKHAMHVEKVSAFLNRLLDDDPAEVLAAMNEVVSRTDRAPNSIRELIDKMAVQEDLKGFAHDLNEAVPADQRGTHPSLQASRSAKVALDGIAPPGEVAAKSALASESRKSAQAQDKGAEREL</sequence>
<reference evidence="8 9" key="1">
    <citation type="journal article" date="2015" name="Stand. Genomic Sci.">
        <title>Genomic Encyclopedia of Bacterial and Archaeal Type Strains, Phase III: the genomes of soil and plant-associated and newly described type strains.</title>
        <authorList>
            <person name="Whitman W.B."/>
            <person name="Woyke T."/>
            <person name="Klenk H.P."/>
            <person name="Zhou Y."/>
            <person name="Lilburn T.G."/>
            <person name="Beck B.J."/>
            <person name="De Vos P."/>
            <person name="Vandamme P."/>
            <person name="Eisen J.A."/>
            <person name="Garrity G."/>
            <person name="Hugenholtz P."/>
            <person name="Kyrpides N.C."/>
        </authorList>
    </citation>
    <scope>NUCLEOTIDE SEQUENCE [LARGE SCALE GENOMIC DNA]</scope>
    <source>
        <strain evidence="8 9">VKM Ac-2538</strain>
    </source>
</reference>